<reference evidence="5" key="2">
    <citation type="submission" date="2020-09" db="EMBL/GenBank/DDBJ databases">
        <authorList>
            <person name="Sun Q."/>
            <person name="Zhou Y."/>
        </authorList>
    </citation>
    <scope>NUCLEOTIDE SEQUENCE</scope>
    <source>
        <strain evidence="5">CGMCC 4.7403</strain>
    </source>
</reference>
<dbReference type="Proteomes" id="UP000603227">
    <property type="component" value="Unassembled WGS sequence"/>
</dbReference>
<evidence type="ECO:0000256" key="3">
    <source>
        <dbReference type="ARBA" id="ARBA00022801"/>
    </source>
</evidence>
<evidence type="ECO:0000256" key="4">
    <source>
        <dbReference type="ARBA" id="ARBA00023295"/>
    </source>
</evidence>
<name>A0A918ZG04_9ACTN</name>
<dbReference type="PANTHER" id="PTHR43301:SF3">
    <property type="entry name" value="ARABINAN ENDO-1,5-ALPHA-L-ARABINOSIDASE A-RELATED"/>
    <property type="match status" value="1"/>
</dbReference>
<evidence type="ECO:0000313" key="6">
    <source>
        <dbReference type="Proteomes" id="UP000603227"/>
    </source>
</evidence>
<dbReference type="Pfam" id="PF04616">
    <property type="entry name" value="Glyco_hydro_43"/>
    <property type="match status" value="1"/>
</dbReference>
<dbReference type="InterPro" id="IPR006710">
    <property type="entry name" value="Glyco_hydro_43"/>
</dbReference>
<proteinExistence type="inferred from homology"/>
<dbReference type="GO" id="GO:0004553">
    <property type="term" value="F:hydrolase activity, hydrolyzing O-glycosyl compounds"/>
    <property type="evidence" value="ECO:0007669"/>
    <property type="project" value="InterPro"/>
</dbReference>
<dbReference type="SUPFAM" id="SSF75005">
    <property type="entry name" value="Arabinanase/levansucrase/invertase"/>
    <property type="match status" value="1"/>
</dbReference>
<reference evidence="5" key="1">
    <citation type="journal article" date="2014" name="Int. J. Syst. Evol. Microbiol.">
        <title>Complete genome sequence of Corynebacterium casei LMG S-19264T (=DSM 44701T), isolated from a smear-ripened cheese.</title>
        <authorList>
            <consortium name="US DOE Joint Genome Institute (JGI-PGF)"/>
            <person name="Walter F."/>
            <person name="Albersmeier A."/>
            <person name="Kalinowski J."/>
            <person name="Ruckert C."/>
        </authorList>
    </citation>
    <scope>NUCLEOTIDE SEQUENCE</scope>
    <source>
        <strain evidence="5">CGMCC 4.7403</strain>
    </source>
</reference>
<keyword evidence="6" id="KW-1185">Reference proteome</keyword>
<organism evidence="5 6">
    <name type="scientific">Streptomyces capitiformicae</name>
    <dbReference type="NCBI Taxonomy" id="2014920"/>
    <lineage>
        <taxon>Bacteria</taxon>
        <taxon>Bacillati</taxon>
        <taxon>Actinomycetota</taxon>
        <taxon>Actinomycetes</taxon>
        <taxon>Kitasatosporales</taxon>
        <taxon>Streptomycetaceae</taxon>
        <taxon>Streptomyces</taxon>
    </lineage>
</organism>
<comment type="caution">
    <text evidence="5">The sequence shown here is derived from an EMBL/GenBank/DDBJ whole genome shotgun (WGS) entry which is preliminary data.</text>
</comment>
<accession>A0A918ZG04</accession>
<protein>
    <submittedName>
        <fullName evidence="5">Uncharacterized protein</fullName>
    </submittedName>
</protein>
<gene>
    <name evidence="5" type="ORF">GCM10017771_68710</name>
</gene>
<dbReference type="Gene3D" id="2.115.10.20">
    <property type="entry name" value="Glycosyl hydrolase domain, family 43"/>
    <property type="match status" value="1"/>
</dbReference>
<evidence type="ECO:0000256" key="1">
    <source>
        <dbReference type="ARBA" id="ARBA00004834"/>
    </source>
</evidence>
<comment type="pathway">
    <text evidence="1">Glycan metabolism; L-arabinan degradation.</text>
</comment>
<evidence type="ECO:0000256" key="2">
    <source>
        <dbReference type="ARBA" id="ARBA00009865"/>
    </source>
</evidence>
<dbReference type="EMBL" id="BNAT01000031">
    <property type="protein sequence ID" value="GHE47718.1"/>
    <property type="molecule type" value="Genomic_DNA"/>
</dbReference>
<keyword evidence="4" id="KW-0326">Glycosidase</keyword>
<dbReference type="AlphaFoldDB" id="A0A918ZG04"/>
<dbReference type="PANTHER" id="PTHR43301">
    <property type="entry name" value="ARABINAN ENDO-1,5-ALPHA-L-ARABINOSIDASE"/>
    <property type="match status" value="1"/>
</dbReference>
<comment type="similarity">
    <text evidence="2">Belongs to the glycosyl hydrolase 43 family.</text>
</comment>
<dbReference type="GO" id="GO:0005975">
    <property type="term" value="P:carbohydrate metabolic process"/>
    <property type="evidence" value="ECO:0007669"/>
    <property type="project" value="InterPro"/>
</dbReference>
<keyword evidence="3" id="KW-0378">Hydrolase</keyword>
<evidence type="ECO:0000313" key="5">
    <source>
        <dbReference type="EMBL" id="GHE47718.1"/>
    </source>
</evidence>
<dbReference type="InterPro" id="IPR023296">
    <property type="entry name" value="Glyco_hydro_beta-prop_sf"/>
</dbReference>
<dbReference type="InterPro" id="IPR050727">
    <property type="entry name" value="GH43_arabinanases"/>
</dbReference>
<sequence>MIRTSAGKYVLYATGGGLVERSSTNRIAFTSGRDAFTTKPSWWSSYATEAWASDISYHGGKYLMYYAVSTFGSNKSAIGLAGSTTGEPDSWSD</sequence>